<reference evidence="15" key="3">
    <citation type="submission" date="2025-09" db="UniProtKB">
        <authorList>
            <consortium name="Ensembl"/>
        </authorList>
    </citation>
    <scope>IDENTIFICATION</scope>
</reference>
<dbReference type="GO" id="GO:0031267">
    <property type="term" value="F:small GTPase binding"/>
    <property type="evidence" value="ECO:0007669"/>
    <property type="project" value="InterPro"/>
</dbReference>
<comment type="subcellular location">
    <subcellularLocation>
        <location evidence="8">Synapse</location>
    </subcellularLocation>
</comment>
<dbReference type="Gene3D" id="3.30.40.10">
    <property type="entry name" value="Zinc/RING finger domain, C3HC4 (zinc finger)"/>
    <property type="match status" value="1"/>
</dbReference>
<feature type="region of interest" description="Disordered" evidence="10">
    <location>
        <begin position="773"/>
        <end position="856"/>
    </location>
</feature>
<evidence type="ECO:0000256" key="9">
    <source>
        <dbReference type="PROSITE-ProRule" id="PRU00091"/>
    </source>
</evidence>
<keyword evidence="16" id="KW-1185">Reference proteome</keyword>
<dbReference type="SUPFAM" id="SSF49562">
    <property type="entry name" value="C2 domain (Calcium/lipid-binding domain, CaLB)"/>
    <property type="match status" value="2"/>
</dbReference>
<feature type="compositionally biased region" description="Polar residues" evidence="10">
    <location>
        <begin position="307"/>
        <end position="324"/>
    </location>
</feature>
<evidence type="ECO:0008006" key="17">
    <source>
        <dbReference type="Google" id="ProtNLM"/>
    </source>
</evidence>
<accession>A0AAY4D786</accession>
<proteinExistence type="predicted"/>
<evidence type="ECO:0000256" key="4">
    <source>
        <dbReference type="ARBA" id="ARBA00022771"/>
    </source>
</evidence>
<dbReference type="InterPro" id="IPR000008">
    <property type="entry name" value="C2_dom"/>
</dbReference>
<dbReference type="PROSITE" id="PS50004">
    <property type="entry name" value="C2"/>
    <property type="match status" value="2"/>
</dbReference>
<evidence type="ECO:0000256" key="2">
    <source>
        <dbReference type="ARBA" id="ARBA00022723"/>
    </source>
</evidence>
<dbReference type="CDD" id="cd06714">
    <property type="entry name" value="PDZ_RIM-like"/>
    <property type="match status" value="1"/>
</dbReference>
<dbReference type="GO" id="GO:0050806">
    <property type="term" value="P:positive regulation of synaptic transmission"/>
    <property type="evidence" value="ECO:0007669"/>
    <property type="project" value="TreeGrafter"/>
</dbReference>
<dbReference type="InterPro" id="IPR036034">
    <property type="entry name" value="PDZ_sf"/>
</dbReference>
<dbReference type="GO" id="GO:0042391">
    <property type="term" value="P:regulation of membrane potential"/>
    <property type="evidence" value="ECO:0007669"/>
    <property type="project" value="TreeGrafter"/>
</dbReference>
<evidence type="ECO:0000256" key="6">
    <source>
        <dbReference type="ARBA" id="ARBA00022833"/>
    </source>
</evidence>
<dbReference type="InterPro" id="IPR010911">
    <property type="entry name" value="Rab_BD"/>
</dbReference>
<feature type="region of interest" description="Disordered" evidence="10">
    <location>
        <begin position="495"/>
        <end position="518"/>
    </location>
</feature>
<dbReference type="GO" id="GO:0044325">
    <property type="term" value="F:transmembrane transporter binding"/>
    <property type="evidence" value="ECO:0007669"/>
    <property type="project" value="TreeGrafter"/>
</dbReference>
<feature type="domain" description="RabBD" evidence="14">
    <location>
        <begin position="13"/>
        <end position="141"/>
    </location>
</feature>
<reference evidence="15 16" key="1">
    <citation type="submission" date="2020-06" db="EMBL/GenBank/DDBJ databases">
        <authorList>
            <consortium name="Wellcome Sanger Institute Data Sharing"/>
        </authorList>
    </citation>
    <scope>NUCLEOTIDE SEQUENCE [LARGE SCALE GENOMIC DNA]</scope>
</reference>
<dbReference type="Gene3D" id="2.30.42.10">
    <property type="match status" value="1"/>
</dbReference>
<feature type="region of interest" description="Disordered" evidence="10">
    <location>
        <begin position="149"/>
        <end position="357"/>
    </location>
</feature>
<dbReference type="FunFam" id="3.30.40.10:FF:000044">
    <property type="entry name" value="Regulating synaptic membrane exocytosis protein 2"/>
    <property type="match status" value="1"/>
</dbReference>
<evidence type="ECO:0000256" key="10">
    <source>
        <dbReference type="SAM" id="MobiDB-lite"/>
    </source>
</evidence>
<dbReference type="FunFam" id="2.60.40.150:FF:000003">
    <property type="entry name" value="Regulating synaptic membrane exocytosis protein 2"/>
    <property type="match status" value="1"/>
</dbReference>
<evidence type="ECO:0000256" key="5">
    <source>
        <dbReference type="ARBA" id="ARBA00022782"/>
    </source>
</evidence>
<dbReference type="PANTHER" id="PTHR12157">
    <property type="entry name" value="REGULATING SYNAPTIC MEMBRANE EXOCYTOSIS PROTEIN"/>
    <property type="match status" value="1"/>
</dbReference>
<protein>
    <recommendedName>
        <fullName evidence="17">Regulating synaptic membrane exocytosis 2b</fullName>
    </recommendedName>
</protein>
<dbReference type="Ensembl" id="ENSDCDT00010050006.1">
    <property type="protein sequence ID" value="ENSDCDP00010040166.1"/>
    <property type="gene ID" value="ENSDCDG00010024405.1"/>
</dbReference>
<dbReference type="Gene3D" id="2.60.40.150">
    <property type="entry name" value="C2 domain"/>
    <property type="match status" value="2"/>
</dbReference>
<dbReference type="CDD" id="cd04028">
    <property type="entry name" value="C2B_RIM1alpha"/>
    <property type="match status" value="1"/>
</dbReference>
<dbReference type="GO" id="GO:0006886">
    <property type="term" value="P:intracellular protein transport"/>
    <property type="evidence" value="ECO:0007669"/>
    <property type="project" value="InterPro"/>
</dbReference>
<name>A0AAY4D786_9TELE</name>
<feature type="compositionally biased region" description="Polar residues" evidence="10">
    <location>
        <begin position="156"/>
        <end position="173"/>
    </location>
</feature>
<dbReference type="GO" id="GO:0048791">
    <property type="term" value="P:calcium ion-regulated exocytosis of neurotransmitter"/>
    <property type="evidence" value="ECO:0007669"/>
    <property type="project" value="TreeGrafter"/>
</dbReference>
<keyword evidence="2" id="KW-0479">Metal-binding</keyword>
<dbReference type="Pfam" id="PF22601">
    <property type="entry name" value="RIM2a_ZnF"/>
    <property type="match status" value="1"/>
</dbReference>
<dbReference type="SUPFAM" id="SSF57903">
    <property type="entry name" value="FYVE/PHD zinc finger"/>
    <property type="match status" value="1"/>
</dbReference>
<dbReference type="InterPro" id="IPR035892">
    <property type="entry name" value="C2_domain_sf"/>
</dbReference>
<dbReference type="GO" id="GO:2000300">
    <property type="term" value="P:regulation of synaptic vesicle exocytosis"/>
    <property type="evidence" value="ECO:0007669"/>
    <property type="project" value="TreeGrafter"/>
</dbReference>
<feature type="region of interest" description="Disordered" evidence="10">
    <location>
        <begin position="1063"/>
        <end position="1082"/>
    </location>
</feature>
<dbReference type="PROSITE" id="PS50106">
    <property type="entry name" value="PDZ"/>
    <property type="match status" value="1"/>
</dbReference>
<dbReference type="GO" id="GO:0048167">
    <property type="term" value="P:regulation of synaptic plasticity"/>
    <property type="evidence" value="ECO:0007669"/>
    <property type="project" value="TreeGrafter"/>
</dbReference>
<dbReference type="Pfam" id="PF00595">
    <property type="entry name" value="PDZ"/>
    <property type="match status" value="1"/>
</dbReference>
<dbReference type="GO" id="GO:0008270">
    <property type="term" value="F:zinc ion binding"/>
    <property type="evidence" value="ECO:0007669"/>
    <property type="project" value="UniProtKB-KW"/>
</dbReference>
<dbReference type="GeneTree" id="ENSGT00940000155236"/>
<dbReference type="SUPFAM" id="SSF50156">
    <property type="entry name" value="PDZ domain-like"/>
    <property type="match status" value="1"/>
</dbReference>
<evidence type="ECO:0000256" key="8">
    <source>
        <dbReference type="ARBA" id="ARBA00034103"/>
    </source>
</evidence>
<organism evidence="15 16">
    <name type="scientific">Denticeps clupeoides</name>
    <name type="common">denticle herring</name>
    <dbReference type="NCBI Taxonomy" id="299321"/>
    <lineage>
        <taxon>Eukaryota</taxon>
        <taxon>Metazoa</taxon>
        <taxon>Chordata</taxon>
        <taxon>Craniata</taxon>
        <taxon>Vertebrata</taxon>
        <taxon>Euteleostomi</taxon>
        <taxon>Actinopterygii</taxon>
        <taxon>Neopterygii</taxon>
        <taxon>Teleostei</taxon>
        <taxon>Clupei</taxon>
        <taxon>Clupeiformes</taxon>
        <taxon>Denticipitoidei</taxon>
        <taxon>Denticipitidae</taxon>
        <taxon>Denticeps</taxon>
    </lineage>
</organism>
<sequence>MSASVGPPAQPELPDLSHLTEEERSIIQAVMERQKKEEEQEQSMLKKLHQQFEMYKDQVKKIGDEAQKVQEPKGESPICGICHKTKFADGCGHVCSYCQSKFCARCGGRVSLRSNKVMWVCNLCRKQQEILTKSGAWFYSQQPAGADGCRLGAKRTTPSPGPANQDSLKNGSELTRYRSDPNLARYPVKPQPYEEQMRIHAEVSRARHERRHSDVSLAYTELDELQGGRLSRPPLTGTGPRSYSVDRSSPGQRASNHSPPTPHRSPVLGDGGRRGVGDGLRKQHHLDPSSAMRRGKPDEVDGMLRNDSLSSDQSETVRPPGNQSHRSRRTGKMRQTGSFSSSEEELATTPEYTSCEDVDLESESSCWHSDASPMSMHPVTWQPSKDGERLIGRILLNKRMKDGTVPRDTGALLGLKVVGGKMTESGKLCAFITKVKRGSLADTVGHLRPGDQVIEWNGRVLQGATFKEVYNIIMESKPEPQVELVVSRPIGDVPRIPESTHGQLESSSSSFESQKMGPAISVTSPMSPGMLRDAPQYLSGQLSVKLWYDKVGHQLIVTILGAKDLPSRDDGRPRNPYVKIYFLPDRSDKSKRRTKTVKKSLEPKWNQTFMYSPVHRREFRERMLEITLWDQARVREEESEFLGEILIELETALLDDQQHWYKLQTHDLSSMPLPNPSPYMQRRLLQGESPTRRLQSEFSHSHTHIHIHIHTLCSLALCVCVVWVRVTVVTFLSFVCALQRGLDTLSMKSSDSDVSDVSAMSSVSRLSSASYMSVQSERARGSRRIRQSAGAGSNITKSSSVGGEMCSLGRNDDDDEDKKRRSSFGAKMAAMVGLGKKSQSTSQLDPEEEGKKKKPVRLAIQRSVETGLAIEFKNRMTRQPSRETAEDGENPKPGNLIFPGVKISSDSQFTEFLDGLGPAQLAGRQTLATPPMGDIQIGMVHRKERLDVEVIRARGLVGKPGNKQTPAPYVKVYLLDNGKCINKKKTRLARKTLDPLYQQQLQFEENPEGKVLQIIVWGDYGRMDHKSFMGAAQILLDDLELTNMVIGWYKLFPPTSLVDPTLAPLSSKPSQSAQGGGSNVRS</sequence>
<feature type="domain" description="C2" evidence="11">
    <location>
        <begin position="538"/>
        <end position="662"/>
    </location>
</feature>
<dbReference type="FunFam" id="2.30.42.10:FF:000003">
    <property type="entry name" value="Regulating synaptic membrane exocytosis protein 1, putative"/>
    <property type="match status" value="1"/>
</dbReference>
<evidence type="ECO:0000259" key="12">
    <source>
        <dbReference type="PROSITE" id="PS50106"/>
    </source>
</evidence>
<evidence type="ECO:0000256" key="3">
    <source>
        <dbReference type="ARBA" id="ARBA00022737"/>
    </source>
</evidence>
<keyword evidence="5" id="KW-0221">Differentiation</keyword>
<reference evidence="15" key="2">
    <citation type="submission" date="2025-08" db="UniProtKB">
        <authorList>
            <consortium name="Ensembl"/>
        </authorList>
    </citation>
    <scope>IDENTIFICATION</scope>
</reference>
<dbReference type="GO" id="GO:0042734">
    <property type="term" value="C:presynaptic membrane"/>
    <property type="evidence" value="ECO:0007669"/>
    <property type="project" value="TreeGrafter"/>
</dbReference>
<keyword evidence="1" id="KW-0597">Phosphoprotein</keyword>
<feature type="region of interest" description="Disordered" evidence="10">
    <location>
        <begin position="1"/>
        <end position="21"/>
    </location>
</feature>
<evidence type="ECO:0000259" key="14">
    <source>
        <dbReference type="PROSITE" id="PS50916"/>
    </source>
</evidence>
<evidence type="ECO:0000313" key="15">
    <source>
        <dbReference type="Ensembl" id="ENSDCDP00010040166.1"/>
    </source>
</evidence>
<feature type="compositionally biased region" description="Polar residues" evidence="10">
    <location>
        <begin position="790"/>
        <end position="801"/>
    </location>
</feature>
<feature type="domain" description="PDZ" evidence="12">
    <location>
        <begin position="393"/>
        <end position="488"/>
    </location>
</feature>
<gene>
    <name evidence="15" type="primary">RIMS2</name>
</gene>
<dbReference type="InterPro" id="IPR001478">
    <property type="entry name" value="PDZ"/>
</dbReference>
<evidence type="ECO:0000259" key="11">
    <source>
        <dbReference type="PROSITE" id="PS50004"/>
    </source>
</evidence>
<keyword evidence="6" id="KW-0862">Zinc</keyword>
<dbReference type="InterPro" id="IPR017455">
    <property type="entry name" value="Znf_FYVE-rel"/>
</dbReference>
<dbReference type="InterPro" id="IPR013083">
    <property type="entry name" value="Znf_RING/FYVE/PHD"/>
</dbReference>
<dbReference type="GO" id="GO:0030154">
    <property type="term" value="P:cell differentiation"/>
    <property type="evidence" value="ECO:0007669"/>
    <property type="project" value="UniProtKB-KW"/>
</dbReference>
<evidence type="ECO:0000313" key="16">
    <source>
        <dbReference type="Proteomes" id="UP000694580"/>
    </source>
</evidence>
<dbReference type="GO" id="GO:0048788">
    <property type="term" value="C:cytoskeleton of presynaptic active zone"/>
    <property type="evidence" value="ECO:0007669"/>
    <property type="project" value="TreeGrafter"/>
</dbReference>
<dbReference type="AlphaFoldDB" id="A0AAY4D786"/>
<dbReference type="FunFam" id="2.60.40.150:FF:000001">
    <property type="entry name" value="Regulating synaptic membrane exocytosis 3, isoform CRA_a"/>
    <property type="match status" value="1"/>
</dbReference>
<keyword evidence="7" id="KW-0770">Synapse</keyword>
<feature type="compositionally biased region" description="Basic and acidic residues" evidence="10">
    <location>
        <begin position="295"/>
        <end position="304"/>
    </location>
</feature>
<dbReference type="InterPro" id="IPR054386">
    <property type="entry name" value="RIM_Znf"/>
</dbReference>
<dbReference type="Proteomes" id="UP000694580">
    <property type="component" value="Chromosome 20"/>
</dbReference>
<dbReference type="SMART" id="SM00239">
    <property type="entry name" value="C2"/>
    <property type="match status" value="2"/>
</dbReference>
<dbReference type="PROSITE" id="PS50916">
    <property type="entry name" value="RABBD"/>
    <property type="match status" value="1"/>
</dbReference>
<feature type="compositionally biased region" description="Basic and acidic residues" evidence="10">
    <location>
        <begin position="271"/>
        <end position="287"/>
    </location>
</feature>
<evidence type="ECO:0000256" key="7">
    <source>
        <dbReference type="ARBA" id="ARBA00023018"/>
    </source>
</evidence>
<keyword evidence="3" id="KW-0677">Repeat</keyword>
<feature type="region of interest" description="Disordered" evidence="10">
    <location>
        <begin position="874"/>
        <end position="895"/>
    </location>
</feature>
<dbReference type="InterPro" id="IPR039032">
    <property type="entry name" value="Rim-like"/>
</dbReference>
<keyword evidence="4 9" id="KW-0863">Zinc-finger</keyword>
<dbReference type="PROSITE" id="PS50178">
    <property type="entry name" value="ZF_FYVE"/>
    <property type="match status" value="1"/>
</dbReference>
<dbReference type="Pfam" id="PF00168">
    <property type="entry name" value="C2"/>
    <property type="match status" value="2"/>
</dbReference>
<dbReference type="PANTHER" id="PTHR12157:SF15">
    <property type="entry name" value="REGULATING SYNAPTIC MEMBRANE EXOCYTOSIS PROTEIN 2"/>
    <property type="match status" value="1"/>
</dbReference>
<dbReference type="SMART" id="SM00228">
    <property type="entry name" value="PDZ"/>
    <property type="match status" value="1"/>
</dbReference>
<feature type="domain" description="C2" evidence="11">
    <location>
        <begin position="931"/>
        <end position="1049"/>
    </location>
</feature>
<evidence type="ECO:0000259" key="13">
    <source>
        <dbReference type="PROSITE" id="PS50178"/>
    </source>
</evidence>
<feature type="compositionally biased region" description="Polar residues" evidence="10">
    <location>
        <begin position="239"/>
        <end position="258"/>
    </location>
</feature>
<evidence type="ECO:0000256" key="1">
    <source>
        <dbReference type="ARBA" id="ARBA00022553"/>
    </source>
</evidence>
<dbReference type="InterPro" id="IPR011011">
    <property type="entry name" value="Znf_FYVE_PHD"/>
</dbReference>
<feature type="domain" description="FYVE-type" evidence="13">
    <location>
        <begin position="73"/>
        <end position="129"/>
    </location>
</feature>
<feature type="compositionally biased region" description="Basic and acidic residues" evidence="10">
    <location>
        <begin position="195"/>
        <end position="214"/>
    </location>
</feature>
<dbReference type="CDD" id="cd04031">
    <property type="entry name" value="C2A_RIM1alpha"/>
    <property type="match status" value="1"/>
</dbReference>